<dbReference type="Gene3D" id="3.30.70.330">
    <property type="match status" value="3"/>
</dbReference>
<feature type="compositionally biased region" description="Low complexity" evidence="4">
    <location>
        <begin position="70"/>
        <end position="82"/>
    </location>
</feature>
<dbReference type="InterPro" id="IPR050825">
    <property type="entry name" value="RBM42_RBP45_47-like"/>
</dbReference>
<proteinExistence type="predicted"/>
<reference evidence="6 7" key="1">
    <citation type="journal article" date="2011" name="Proc. Natl. Acad. Sci. U.S.A.">
        <title>Evolutionary erosion of yeast sex chromosomes by mating-type switching accidents.</title>
        <authorList>
            <person name="Gordon J.L."/>
            <person name="Armisen D."/>
            <person name="Proux-Wera E."/>
            <person name="Oheigeartaigh S.S."/>
            <person name="Byrne K.P."/>
            <person name="Wolfe K.H."/>
        </authorList>
    </citation>
    <scope>NUCLEOTIDE SEQUENCE [LARGE SCALE GENOMIC DNA]</scope>
    <source>
        <strain evidence="7">ATCC 24235 / CBS 4417 / NBRC 1672 / NRRL Y-8282 / UCD 70-5</strain>
    </source>
</reference>
<protein>
    <recommendedName>
        <fullName evidence="5">RRM domain-containing protein</fullName>
    </recommendedName>
</protein>
<dbReference type="GO" id="GO:0010494">
    <property type="term" value="C:cytoplasmic stress granule"/>
    <property type="evidence" value="ECO:0007669"/>
    <property type="project" value="EnsemblFungi"/>
</dbReference>
<dbReference type="InterPro" id="IPR000504">
    <property type="entry name" value="RRM_dom"/>
</dbReference>
<dbReference type="GO" id="GO:0007005">
    <property type="term" value="P:mitochondrion organization"/>
    <property type="evidence" value="ECO:0007669"/>
    <property type="project" value="EnsemblFungi"/>
</dbReference>
<evidence type="ECO:0000256" key="2">
    <source>
        <dbReference type="ARBA" id="ARBA00022884"/>
    </source>
</evidence>
<evidence type="ECO:0000256" key="4">
    <source>
        <dbReference type="SAM" id="MobiDB-lite"/>
    </source>
</evidence>
<dbReference type="GO" id="GO:0000932">
    <property type="term" value="C:P-body"/>
    <property type="evidence" value="ECO:0007669"/>
    <property type="project" value="EnsemblFungi"/>
</dbReference>
<dbReference type="InterPro" id="IPR035979">
    <property type="entry name" value="RBD_domain_sf"/>
</dbReference>
<feature type="domain" description="RRM" evidence="5">
    <location>
        <begin position="342"/>
        <end position="414"/>
    </location>
</feature>
<dbReference type="SUPFAM" id="SSF54928">
    <property type="entry name" value="RNA-binding domain, RBD"/>
    <property type="match status" value="3"/>
</dbReference>
<dbReference type="GO" id="GO:0005829">
    <property type="term" value="C:cytosol"/>
    <property type="evidence" value="ECO:0007669"/>
    <property type="project" value="TreeGrafter"/>
</dbReference>
<dbReference type="eggNOG" id="KOG0118">
    <property type="taxonomic scope" value="Eukaryota"/>
</dbReference>
<dbReference type="HOGENOM" id="CLU_016304_5_0_1"/>
<keyword evidence="2 3" id="KW-0694">RNA-binding</keyword>
<dbReference type="InterPro" id="IPR012677">
    <property type="entry name" value="Nucleotide-bd_a/b_plait_sf"/>
</dbReference>
<evidence type="ECO:0000313" key="6">
    <source>
        <dbReference type="EMBL" id="CCE63763.1"/>
    </source>
</evidence>
<dbReference type="PROSITE" id="PS50102">
    <property type="entry name" value="RRM"/>
    <property type="match status" value="2"/>
</dbReference>
<dbReference type="PANTHER" id="PTHR47640">
    <property type="entry name" value="TRNA SELENOCYSTEINE 1-ASSOCIATED PROTEIN 1-RELATED-RELATED"/>
    <property type="match status" value="1"/>
</dbReference>
<dbReference type="STRING" id="1071381.G8BUH7"/>
<sequence>MQDTDNSDPILPLPPTSTIRTSVESPRTLWMGDLNPLFDELTITKIWKSLNLPVFVKLIKARKNLLISSSSTKSQHSTSNNSPESGLSNNEDNFDLDIQRININGVNFIDPNTVQLHHAGYCFVEFESQQDVIAALSLNKAVIPNIFSESINLYTNPNGRRTFRLNWASGATLQSLIPATPEYSLFIGDLSPLTTEADILSIFQKKYKSVKTVRVMTDPINGSSRGFGFIRFSDEDERKDALENMNGVMCHSRYFRLALATPRTNKFATSTNMTQVREDNDGRSNSVTNVHTSPYEQTTTNINISNKFIDKLDVNNFIPTSNNSLQQSAQNIDHVNLDNSNTTVFIGGLSTSTNEYELQVLFEPFGNILSVKIPIGKNCGFVKFKRKIEANAAIKGMQGFIINGNPIRLSWGKSNNNASTKLNHKHINIYNTSDSTGDTFNSSAHQQNYLQQQLHQQSNNSYIYNNPPDFNFSTQAKTYNNYASTKLFFRRSESIDDEQFQQHLQANYQFNQELHQQAPLLQQQLLDNTDSQVKNSNYNRNKHNLSYFTTNGHLNAYVSNVPNSEIRQFSNDFNLAESQYTKENHVNNIPETNPYQLSLNNNFNGNYS</sequence>
<dbReference type="KEGG" id="tpf:TPHA_0F02820"/>
<dbReference type="GO" id="GO:0048471">
    <property type="term" value="C:perinuclear region of cytoplasm"/>
    <property type="evidence" value="ECO:0007669"/>
    <property type="project" value="EnsemblFungi"/>
</dbReference>
<evidence type="ECO:0000259" key="5">
    <source>
        <dbReference type="PROSITE" id="PS50102"/>
    </source>
</evidence>
<dbReference type="OrthoDB" id="446113at2759"/>
<dbReference type="GO" id="GO:0061158">
    <property type="term" value="P:3'-UTR-mediated mRNA destabilization"/>
    <property type="evidence" value="ECO:0007669"/>
    <property type="project" value="EnsemblFungi"/>
</dbReference>
<organism evidence="6 7">
    <name type="scientific">Tetrapisispora phaffii (strain ATCC 24235 / CBS 4417 / NBRC 1672 / NRRL Y-8282 / UCD 70-5)</name>
    <name type="common">Yeast</name>
    <name type="synonym">Fabospora phaffii</name>
    <dbReference type="NCBI Taxonomy" id="1071381"/>
    <lineage>
        <taxon>Eukaryota</taxon>
        <taxon>Fungi</taxon>
        <taxon>Dikarya</taxon>
        <taxon>Ascomycota</taxon>
        <taxon>Saccharomycotina</taxon>
        <taxon>Saccharomycetes</taxon>
        <taxon>Saccharomycetales</taxon>
        <taxon>Saccharomycetaceae</taxon>
        <taxon>Tetrapisispora</taxon>
    </lineage>
</organism>
<evidence type="ECO:0000313" key="7">
    <source>
        <dbReference type="Proteomes" id="UP000005666"/>
    </source>
</evidence>
<dbReference type="EMBL" id="HE612861">
    <property type="protein sequence ID" value="CCE63763.1"/>
    <property type="molecule type" value="Genomic_DNA"/>
</dbReference>
<evidence type="ECO:0000256" key="3">
    <source>
        <dbReference type="PROSITE-ProRule" id="PRU00176"/>
    </source>
</evidence>
<keyword evidence="1" id="KW-0677">Repeat</keyword>
<name>G8BUH7_TETPH</name>
<keyword evidence="7" id="KW-1185">Reference proteome</keyword>
<feature type="region of interest" description="Disordered" evidence="4">
    <location>
        <begin position="70"/>
        <end position="91"/>
    </location>
</feature>
<dbReference type="RefSeq" id="XP_003686197.1">
    <property type="nucleotide sequence ID" value="XM_003686149.1"/>
</dbReference>
<dbReference type="Proteomes" id="UP000005666">
    <property type="component" value="Chromosome 6"/>
</dbReference>
<dbReference type="Pfam" id="PF00076">
    <property type="entry name" value="RRM_1"/>
    <property type="match status" value="2"/>
</dbReference>
<feature type="domain" description="RRM" evidence="5">
    <location>
        <begin position="183"/>
        <end position="262"/>
    </location>
</feature>
<accession>G8BUH7</accession>
<dbReference type="GeneID" id="11535580"/>
<dbReference type="SMART" id="SM00360">
    <property type="entry name" value="RRM"/>
    <property type="match status" value="3"/>
</dbReference>
<gene>
    <name evidence="6" type="primary">TPHA0F02820</name>
    <name evidence="6" type="ordered locus">TPHA_0F02820</name>
</gene>
<evidence type="ECO:0000256" key="1">
    <source>
        <dbReference type="ARBA" id="ARBA00022737"/>
    </source>
</evidence>
<dbReference type="PANTHER" id="PTHR47640:SF10">
    <property type="entry name" value="TRNA SELENOCYSTEINE 1-ASSOCIATED PROTEIN 1-RELATED"/>
    <property type="match status" value="1"/>
</dbReference>
<dbReference type="GO" id="GO:0003729">
    <property type="term" value="F:mRNA binding"/>
    <property type="evidence" value="ECO:0007669"/>
    <property type="project" value="EnsemblFungi"/>
</dbReference>
<dbReference type="AlphaFoldDB" id="G8BUH7"/>
<dbReference type="OMA" id="VEMNGAW"/>